<evidence type="ECO:0000256" key="1">
    <source>
        <dbReference type="SAM" id="Phobius"/>
    </source>
</evidence>
<dbReference type="Proteomes" id="UP001295684">
    <property type="component" value="Unassembled WGS sequence"/>
</dbReference>
<protein>
    <submittedName>
        <fullName evidence="2">Uncharacterized protein</fullName>
    </submittedName>
</protein>
<keyword evidence="1" id="KW-0472">Membrane</keyword>
<dbReference type="Gene3D" id="3.30.530.20">
    <property type="match status" value="1"/>
</dbReference>
<gene>
    <name evidence="2" type="ORF">ECRASSUSDP1_LOCUS2334</name>
</gene>
<organism evidence="2 3">
    <name type="scientific">Euplotes crassus</name>
    <dbReference type="NCBI Taxonomy" id="5936"/>
    <lineage>
        <taxon>Eukaryota</taxon>
        <taxon>Sar</taxon>
        <taxon>Alveolata</taxon>
        <taxon>Ciliophora</taxon>
        <taxon>Intramacronucleata</taxon>
        <taxon>Spirotrichea</taxon>
        <taxon>Hypotrichia</taxon>
        <taxon>Euplotida</taxon>
        <taxon>Euplotidae</taxon>
        <taxon>Moneuplotes</taxon>
    </lineage>
</organism>
<evidence type="ECO:0000313" key="3">
    <source>
        <dbReference type="Proteomes" id="UP001295684"/>
    </source>
</evidence>
<feature type="transmembrane region" description="Helical" evidence="1">
    <location>
        <begin position="165"/>
        <end position="189"/>
    </location>
</feature>
<feature type="transmembrane region" description="Helical" evidence="1">
    <location>
        <begin position="195"/>
        <end position="217"/>
    </location>
</feature>
<reference evidence="2" key="1">
    <citation type="submission" date="2023-07" db="EMBL/GenBank/DDBJ databases">
        <authorList>
            <consortium name="AG Swart"/>
            <person name="Singh M."/>
            <person name="Singh A."/>
            <person name="Seah K."/>
            <person name="Emmerich C."/>
        </authorList>
    </citation>
    <scope>NUCLEOTIDE SEQUENCE</scope>
    <source>
        <strain evidence="2">DP1</strain>
    </source>
</reference>
<keyword evidence="1" id="KW-0812">Transmembrane</keyword>
<proteinExistence type="predicted"/>
<sequence>MSDKEANKGKINGSQYRNTKEKYEKVIIVEEVIEELDDPKINLEERELKNNSRTMKMINNNTQNIQIDKILKTKEKEEIRLNIEDSDESIIQVDDDQSEYRKSQTYIQGEDLGEISKETQLKIRNLTKMAKNKFQGSNEPRENQFTILPSLGKETYGFNIKDSRFIFNITAVINFFIPAVGAFIGSYFLTYTMSAILGLVLNVVVFVLTADDGVLWVDTNIPTDTYKRICTIPASANIIYEELKTGSEAHKYDLMLKREPYIIQENLDAHLKFKKVTFELPETFPFSELFANRVCYVKEYHGVSEDGICHIISQRVESPQETSSIDVEITSYEESFTIIPISGAESKVIFISKMNYGGSLANFFLNKISVERLNHLLCIKSYFDEKNQEKVYETFRTGTKIAQEISKQNGKDLNQVEIESEELVSYQYEEVKHLDQSDEKVPDEDSIEACADIDEASEVQSINDSYLDLTNTFQKSNPFANHTMINKTPNDTKRHTINGTRNYIHKNRSNQKKTAMLMTENVPEEVIYEEVGEDF</sequence>
<accession>A0AAD1U446</accession>
<evidence type="ECO:0000313" key="2">
    <source>
        <dbReference type="EMBL" id="CAI2361025.1"/>
    </source>
</evidence>
<keyword evidence="3" id="KW-1185">Reference proteome</keyword>
<keyword evidence="1" id="KW-1133">Transmembrane helix</keyword>
<comment type="caution">
    <text evidence="2">The sequence shown here is derived from an EMBL/GenBank/DDBJ whole genome shotgun (WGS) entry which is preliminary data.</text>
</comment>
<dbReference type="EMBL" id="CAMPGE010002226">
    <property type="protein sequence ID" value="CAI2361025.1"/>
    <property type="molecule type" value="Genomic_DNA"/>
</dbReference>
<name>A0AAD1U446_EUPCR</name>
<dbReference type="InterPro" id="IPR023393">
    <property type="entry name" value="START-like_dom_sf"/>
</dbReference>
<dbReference type="AlphaFoldDB" id="A0AAD1U446"/>